<keyword evidence="2" id="KW-1185">Reference proteome</keyword>
<evidence type="ECO:0000313" key="2">
    <source>
        <dbReference type="Proteomes" id="UP000010953"/>
    </source>
</evidence>
<protein>
    <submittedName>
        <fullName evidence="1">Uncharacterized protein</fullName>
    </submittedName>
</protein>
<gene>
    <name evidence="1" type="ORF">C943_02100</name>
</gene>
<comment type="caution">
    <text evidence="1">The sequence shown here is derived from an EMBL/GenBank/DDBJ whole genome shotgun (WGS) entry which is preliminary data.</text>
</comment>
<sequence length="41" mass="4993">MGFLFLTYQSPKEFKLKNNPTGFFESRIYIWKPKTSKRVYT</sequence>
<dbReference type="Proteomes" id="UP000010953">
    <property type="component" value="Unassembled WGS sequence"/>
</dbReference>
<dbReference type="AlphaFoldDB" id="M7X1T0"/>
<evidence type="ECO:0000313" key="1">
    <source>
        <dbReference type="EMBL" id="EMS31445.1"/>
    </source>
</evidence>
<reference evidence="1" key="1">
    <citation type="submission" date="2013-01" db="EMBL/GenBank/DDBJ databases">
        <title>Genome assembly of Mariniradius saccharolyticus AK6.</title>
        <authorList>
            <person name="Vaidya B."/>
            <person name="Khatri I."/>
            <person name="Tanuku N.R.S."/>
            <person name="Subramanian S."/>
            <person name="Pinnaka A."/>
        </authorList>
    </citation>
    <scope>NUCLEOTIDE SEQUENCE [LARGE SCALE GENOMIC DNA]</scope>
    <source>
        <strain evidence="1">AK6</strain>
    </source>
</reference>
<dbReference type="EMBL" id="AMZY02000019">
    <property type="protein sequence ID" value="EMS31445.1"/>
    <property type="molecule type" value="Genomic_DNA"/>
</dbReference>
<proteinExistence type="predicted"/>
<accession>M7X1T0</accession>
<organism evidence="1 2">
    <name type="scientific">Mariniradius saccharolyticus AK6</name>
    <dbReference type="NCBI Taxonomy" id="1239962"/>
    <lineage>
        <taxon>Bacteria</taxon>
        <taxon>Pseudomonadati</taxon>
        <taxon>Bacteroidota</taxon>
        <taxon>Cytophagia</taxon>
        <taxon>Cytophagales</taxon>
        <taxon>Cyclobacteriaceae</taxon>
        <taxon>Mariniradius</taxon>
    </lineage>
</organism>
<dbReference type="InParanoid" id="M7X1T0"/>
<dbReference type="STRING" id="1239962.C943_02100"/>
<name>M7X1T0_9BACT</name>